<evidence type="ECO:0000256" key="1">
    <source>
        <dbReference type="SAM" id="MobiDB-lite"/>
    </source>
</evidence>
<dbReference type="AlphaFoldDB" id="A0A8S1DE54"/>
<comment type="caution">
    <text evidence="2">The sequence shown here is derived from an EMBL/GenBank/DDBJ whole genome shotgun (WGS) entry which is preliminary data.</text>
</comment>
<feature type="compositionally biased region" description="Polar residues" evidence="1">
    <location>
        <begin position="211"/>
        <end position="226"/>
    </location>
</feature>
<accession>A0A8S1DE54</accession>
<feature type="region of interest" description="Disordered" evidence="1">
    <location>
        <begin position="211"/>
        <end position="230"/>
    </location>
</feature>
<organism evidence="2 3">
    <name type="scientific">Cloeon dipterum</name>
    <dbReference type="NCBI Taxonomy" id="197152"/>
    <lineage>
        <taxon>Eukaryota</taxon>
        <taxon>Metazoa</taxon>
        <taxon>Ecdysozoa</taxon>
        <taxon>Arthropoda</taxon>
        <taxon>Hexapoda</taxon>
        <taxon>Insecta</taxon>
        <taxon>Pterygota</taxon>
        <taxon>Palaeoptera</taxon>
        <taxon>Ephemeroptera</taxon>
        <taxon>Pisciforma</taxon>
        <taxon>Baetidae</taxon>
        <taxon>Cloeon</taxon>
    </lineage>
</organism>
<protein>
    <submittedName>
        <fullName evidence="2">Uncharacterized protein</fullName>
    </submittedName>
</protein>
<proteinExistence type="predicted"/>
<name>A0A8S1DE54_9INSE</name>
<sequence>MREWLQKAINHNPRLRLCAALHAAAVGFKGVDGCHYARFAEEKAAEKGSGGLVEMSLQKALCLICECPTADGAVLAVHVDKEKLHEWFLNVSGQELAEEIEDEDKICYFCLWHAELLWKFDQMVDEELVWWPRNSDHLDDAAKELRRNYFEGKLEQCWVQLEKIELPESDSEDDGRPSEAKKQRKCFYCKMQIKHVVLLIFTLLKKKKSTPRMSTKAQGNEKNSSAAFAERKLKDHPTTTVMFAMFTKNFL</sequence>
<evidence type="ECO:0000313" key="2">
    <source>
        <dbReference type="EMBL" id="CAB3380806.1"/>
    </source>
</evidence>
<dbReference type="Proteomes" id="UP000494165">
    <property type="component" value="Unassembled WGS sequence"/>
</dbReference>
<evidence type="ECO:0000313" key="3">
    <source>
        <dbReference type="Proteomes" id="UP000494165"/>
    </source>
</evidence>
<dbReference type="EMBL" id="CADEPI010000217">
    <property type="protein sequence ID" value="CAB3380806.1"/>
    <property type="molecule type" value="Genomic_DNA"/>
</dbReference>
<gene>
    <name evidence="2" type="ORF">CLODIP_2_CD02509</name>
</gene>
<reference evidence="2 3" key="1">
    <citation type="submission" date="2020-04" db="EMBL/GenBank/DDBJ databases">
        <authorList>
            <person name="Alioto T."/>
            <person name="Alioto T."/>
            <person name="Gomez Garrido J."/>
        </authorList>
    </citation>
    <scope>NUCLEOTIDE SEQUENCE [LARGE SCALE GENOMIC DNA]</scope>
</reference>
<keyword evidence="3" id="KW-1185">Reference proteome</keyword>